<accession>A0A5Q0TIF6</accession>
<dbReference type="GO" id="GO:0006508">
    <property type="term" value="P:proteolysis"/>
    <property type="evidence" value="ECO:0007669"/>
    <property type="project" value="InterPro"/>
</dbReference>
<dbReference type="GO" id="GO:0004181">
    <property type="term" value="F:metallocarboxypeptidase activity"/>
    <property type="evidence" value="ECO:0007669"/>
    <property type="project" value="InterPro"/>
</dbReference>
<dbReference type="CDD" id="cd06231">
    <property type="entry name" value="M14_REP34-like"/>
    <property type="match status" value="1"/>
</dbReference>
<keyword evidence="4" id="KW-1185">Reference proteome</keyword>
<protein>
    <submittedName>
        <fullName evidence="3">DUF2817 domain-containing protein</fullName>
    </submittedName>
</protein>
<dbReference type="SUPFAM" id="SSF53187">
    <property type="entry name" value="Zn-dependent exopeptidases"/>
    <property type="match status" value="1"/>
</dbReference>
<dbReference type="GO" id="GO:0008270">
    <property type="term" value="F:zinc ion binding"/>
    <property type="evidence" value="ECO:0007669"/>
    <property type="project" value="InterPro"/>
</dbReference>
<comment type="caution">
    <text evidence="1">Lacks conserved residue(s) required for the propagation of feature annotation.</text>
</comment>
<dbReference type="PROSITE" id="PS52035">
    <property type="entry name" value="PEPTIDASE_M14"/>
    <property type="match status" value="1"/>
</dbReference>
<dbReference type="EMBL" id="CP045700">
    <property type="protein sequence ID" value="QGA66664.1"/>
    <property type="molecule type" value="Genomic_DNA"/>
</dbReference>
<evidence type="ECO:0000313" key="3">
    <source>
        <dbReference type="EMBL" id="QGA66664.1"/>
    </source>
</evidence>
<sequence length="311" mass="34468">MNSENAFPIGTLGQKWTAIEKRQWLEQTSVKRSYFDEVMPKIDGLKNDFDAFHYADLHYDANPVGESRYPLWALKSKSWSANKPTVLITGGVHGYETSGVHGALLFAQSEAKRYQDQFNIVIAPCVSPWGYETINRWNPDALDPNRNFIANSPAQESAALMKMVKDLDAPILVHIDLHETTDTDELEFRPALAARDGLAYTKGSIPDGFYTVGDTEKQDDALQKAIIDSVRKVTHIAPADDNHQIIGSDVTQDGVINYPLAKLGLCAGFTDYTYCTTTEVYPDSPKVTNDECNRAQVAAIVGALDYVLTTL</sequence>
<dbReference type="AlphaFoldDB" id="A0A5Q0TIF6"/>
<reference evidence="3 4" key="1">
    <citation type="submission" date="2019-10" db="EMBL/GenBank/DDBJ databases">
        <title>Vibrio sp. nov., isolated from Coralline algae surface.</title>
        <authorList>
            <person name="Geng Y."/>
            <person name="Zhang X."/>
        </authorList>
    </citation>
    <scope>NUCLEOTIDE SEQUENCE [LARGE SCALE GENOMIC DNA]</scope>
    <source>
        <strain evidence="3 4">SM1977</strain>
    </source>
</reference>
<dbReference type="Pfam" id="PF00246">
    <property type="entry name" value="Peptidase_M14"/>
    <property type="match status" value="1"/>
</dbReference>
<comment type="similarity">
    <text evidence="1">Belongs to the peptidase M14 family.</text>
</comment>
<dbReference type="InterPro" id="IPR000834">
    <property type="entry name" value="Peptidase_M14"/>
</dbReference>
<name>A0A5Q0TIF6_9VIBR</name>
<organism evidence="3 4">
    <name type="scientific">Vibrio algicola</name>
    <dbReference type="NCBI Taxonomy" id="2662262"/>
    <lineage>
        <taxon>Bacteria</taxon>
        <taxon>Pseudomonadati</taxon>
        <taxon>Pseudomonadota</taxon>
        <taxon>Gammaproteobacteria</taxon>
        <taxon>Vibrionales</taxon>
        <taxon>Vibrionaceae</taxon>
        <taxon>Vibrio</taxon>
    </lineage>
</organism>
<gene>
    <name evidence="3" type="ORF">GFB47_14785</name>
</gene>
<evidence type="ECO:0000256" key="1">
    <source>
        <dbReference type="PROSITE-ProRule" id="PRU01379"/>
    </source>
</evidence>
<dbReference type="Proteomes" id="UP000348942">
    <property type="component" value="Chromosome 2"/>
</dbReference>
<dbReference type="Gene3D" id="3.40.630.10">
    <property type="entry name" value="Zn peptidases"/>
    <property type="match status" value="1"/>
</dbReference>
<feature type="domain" description="Peptidase M14" evidence="2">
    <location>
        <begin position="30"/>
        <end position="304"/>
    </location>
</feature>
<dbReference type="RefSeq" id="WP_153448797.1">
    <property type="nucleotide sequence ID" value="NZ_CP045700.1"/>
</dbReference>
<evidence type="ECO:0000313" key="4">
    <source>
        <dbReference type="Proteomes" id="UP000348942"/>
    </source>
</evidence>
<evidence type="ECO:0000259" key="2">
    <source>
        <dbReference type="PROSITE" id="PS52035"/>
    </source>
</evidence>
<proteinExistence type="inferred from homology"/>